<gene>
    <name evidence="2" type="ORF">BN2614_LOCUS2</name>
</gene>
<evidence type="ECO:0000313" key="2">
    <source>
        <dbReference type="EMBL" id="VCW76439.1"/>
    </source>
</evidence>
<comment type="caution">
    <text evidence="2">The sequence shown here is derived from an EMBL/GenBank/DDBJ whole genome shotgun (WGS) entry which is preliminary data.</text>
</comment>
<keyword evidence="3" id="KW-1185">Reference proteome</keyword>
<feature type="non-terminal residue" evidence="2">
    <location>
        <position position="101"/>
    </location>
</feature>
<evidence type="ECO:0000256" key="1">
    <source>
        <dbReference type="SAM" id="MobiDB-lite"/>
    </source>
</evidence>
<sequence>MGRHGTRVKARTAPFFPDPHLPTLPSCGDRGTRRSWEPLGLSGAAGGCREHRLLWRGPEHVADSRCPEPAAGPHRHRVSVGSDLDEGHRASGLCDASAQLI</sequence>
<dbReference type="Proteomes" id="UP000269945">
    <property type="component" value="Unassembled WGS sequence"/>
</dbReference>
<name>A0A9X9PXL8_GULGU</name>
<feature type="region of interest" description="Disordered" evidence="1">
    <location>
        <begin position="61"/>
        <end position="89"/>
    </location>
</feature>
<protein>
    <submittedName>
        <fullName evidence="2">Uncharacterized protein</fullName>
    </submittedName>
</protein>
<organism evidence="2 3">
    <name type="scientific">Gulo gulo</name>
    <name type="common">Wolverine</name>
    <name type="synonym">Gluton</name>
    <dbReference type="NCBI Taxonomy" id="48420"/>
    <lineage>
        <taxon>Eukaryota</taxon>
        <taxon>Metazoa</taxon>
        <taxon>Chordata</taxon>
        <taxon>Craniata</taxon>
        <taxon>Vertebrata</taxon>
        <taxon>Euteleostomi</taxon>
        <taxon>Mammalia</taxon>
        <taxon>Eutheria</taxon>
        <taxon>Laurasiatheria</taxon>
        <taxon>Carnivora</taxon>
        <taxon>Caniformia</taxon>
        <taxon>Musteloidea</taxon>
        <taxon>Mustelidae</taxon>
        <taxon>Guloninae</taxon>
        <taxon>Gulo</taxon>
    </lineage>
</organism>
<reference evidence="2 3" key="1">
    <citation type="submission" date="2018-10" db="EMBL/GenBank/DDBJ databases">
        <authorList>
            <person name="Ekblom R."/>
            <person name="Jareborg N."/>
        </authorList>
    </citation>
    <scope>NUCLEOTIDE SEQUENCE [LARGE SCALE GENOMIC DNA]</scope>
    <source>
        <tissue evidence="2">Muscle</tissue>
    </source>
</reference>
<feature type="region of interest" description="Disordered" evidence="1">
    <location>
        <begin position="1"/>
        <end position="45"/>
    </location>
</feature>
<evidence type="ECO:0000313" key="3">
    <source>
        <dbReference type="Proteomes" id="UP000269945"/>
    </source>
</evidence>
<proteinExistence type="predicted"/>
<accession>A0A9X9PXL8</accession>
<dbReference type="EMBL" id="CYRY02007360">
    <property type="protein sequence ID" value="VCW76439.1"/>
    <property type="molecule type" value="Genomic_DNA"/>
</dbReference>
<dbReference type="AlphaFoldDB" id="A0A9X9PXL8"/>
<feature type="compositionally biased region" description="Basic residues" evidence="1">
    <location>
        <begin position="1"/>
        <end position="10"/>
    </location>
</feature>